<sequence length="376" mass="42252">MRSASRLLFVTLLLSNHALFAQNSLTDNPLKTHLDSVVHQAASKYLQQPNTVGISIGIYHQGQNYTYNYGELRKGTQKLPTAKTFYNMGSVAKTFVGVLLAQAVIDKKAHLNDDIRQYLPGPYPNLSFQGHPVQLVHLANHTSALPKSAKSYPPSTRDSISHLDKISQFNFYGRYSQDSLLRDMHAWRVDTLPGAAYVYNSNAMMVLSLLLGRIYHQPYEQVFTRYLQTQLKMYDTRVQLSETDLQRVAQGYSSSGQAQPYGNLKGFYGGPSMNSTVQDMLRYIQANLAEKDAALKLSHQLTWGKLDEVAMGLSWRLEQSTTVGRRIMHSGSTGLGFNTLCTLYPDRQTGFILFVNETTSQSNVDEMEQAILKAFK</sequence>
<organism evidence="3 4">
    <name type="scientific">Spirosoma flavum</name>
    <dbReference type="NCBI Taxonomy" id="2048557"/>
    <lineage>
        <taxon>Bacteria</taxon>
        <taxon>Pseudomonadati</taxon>
        <taxon>Bacteroidota</taxon>
        <taxon>Cytophagia</taxon>
        <taxon>Cytophagales</taxon>
        <taxon>Cytophagaceae</taxon>
        <taxon>Spirosoma</taxon>
    </lineage>
</organism>
<dbReference type="Pfam" id="PF00144">
    <property type="entry name" value="Beta-lactamase"/>
    <property type="match status" value="1"/>
</dbReference>
<evidence type="ECO:0000313" key="4">
    <source>
        <dbReference type="Proteomes" id="UP001597512"/>
    </source>
</evidence>
<evidence type="ECO:0000313" key="3">
    <source>
        <dbReference type="EMBL" id="MFD2937824.1"/>
    </source>
</evidence>
<gene>
    <name evidence="3" type="ORF">ACFS25_28915</name>
</gene>
<evidence type="ECO:0000259" key="2">
    <source>
        <dbReference type="Pfam" id="PF00144"/>
    </source>
</evidence>
<protein>
    <submittedName>
        <fullName evidence="3">Serine hydrolase domain-containing protein</fullName>
        <ecNumber evidence="3">3.-.-.-</ecNumber>
    </submittedName>
</protein>
<dbReference type="EC" id="3.-.-.-" evidence="3"/>
<comment type="caution">
    <text evidence="3">The sequence shown here is derived from an EMBL/GenBank/DDBJ whole genome shotgun (WGS) entry which is preliminary data.</text>
</comment>
<keyword evidence="1" id="KW-0732">Signal</keyword>
<dbReference type="InterPro" id="IPR012338">
    <property type="entry name" value="Beta-lactam/transpept-like"/>
</dbReference>
<feature type="chain" id="PRO_5045262154" evidence="1">
    <location>
        <begin position="22"/>
        <end position="376"/>
    </location>
</feature>
<name>A0ABW6AQQ0_9BACT</name>
<keyword evidence="3" id="KW-0378">Hydrolase</keyword>
<feature type="domain" description="Beta-lactamase-related" evidence="2">
    <location>
        <begin position="40"/>
        <end position="373"/>
    </location>
</feature>
<accession>A0ABW6AQQ0</accession>
<keyword evidence="4" id="KW-1185">Reference proteome</keyword>
<dbReference type="RefSeq" id="WP_381508262.1">
    <property type="nucleotide sequence ID" value="NZ_JBHUOM010000045.1"/>
</dbReference>
<dbReference type="InterPro" id="IPR050491">
    <property type="entry name" value="AmpC-like"/>
</dbReference>
<dbReference type="EMBL" id="JBHUOM010000045">
    <property type="protein sequence ID" value="MFD2937824.1"/>
    <property type="molecule type" value="Genomic_DNA"/>
</dbReference>
<dbReference type="PANTHER" id="PTHR46825:SF8">
    <property type="entry name" value="BETA-LACTAMASE-RELATED"/>
    <property type="match status" value="1"/>
</dbReference>
<feature type="signal peptide" evidence="1">
    <location>
        <begin position="1"/>
        <end position="21"/>
    </location>
</feature>
<dbReference type="InterPro" id="IPR001466">
    <property type="entry name" value="Beta-lactam-related"/>
</dbReference>
<evidence type="ECO:0000256" key="1">
    <source>
        <dbReference type="SAM" id="SignalP"/>
    </source>
</evidence>
<dbReference type="Proteomes" id="UP001597512">
    <property type="component" value="Unassembled WGS sequence"/>
</dbReference>
<dbReference type="SUPFAM" id="SSF56601">
    <property type="entry name" value="beta-lactamase/transpeptidase-like"/>
    <property type="match status" value="1"/>
</dbReference>
<dbReference type="GO" id="GO:0016787">
    <property type="term" value="F:hydrolase activity"/>
    <property type="evidence" value="ECO:0007669"/>
    <property type="project" value="UniProtKB-KW"/>
</dbReference>
<dbReference type="Gene3D" id="3.40.710.10">
    <property type="entry name" value="DD-peptidase/beta-lactamase superfamily"/>
    <property type="match status" value="1"/>
</dbReference>
<reference evidence="4" key="1">
    <citation type="journal article" date="2019" name="Int. J. Syst. Evol. Microbiol.">
        <title>The Global Catalogue of Microorganisms (GCM) 10K type strain sequencing project: providing services to taxonomists for standard genome sequencing and annotation.</title>
        <authorList>
            <consortium name="The Broad Institute Genomics Platform"/>
            <consortium name="The Broad Institute Genome Sequencing Center for Infectious Disease"/>
            <person name="Wu L."/>
            <person name="Ma J."/>
        </authorList>
    </citation>
    <scope>NUCLEOTIDE SEQUENCE [LARGE SCALE GENOMIC DNA]</scope>
    <source>
        <strain evidence="4">KCTC 52490</strain>
    </source>
</reference>
<dbReference type="PANTHER" id="PTHR46825">
    <property type="entry name" value="D-ALANYL-D-ALANINE-CARBOXYPEPTIDASE/ENDOPEPTIDASE AMPH"/>
    <property type="match status" value="1"/>
</dbReference>
<proteinExistence type="predicted"/>